<evidence type="ECO:0000256" key="2">
    <source>
        <dbReference type="ARBA" id="ARBA00022450"/>
    </source>
</evidence>
<feature type="region of interest" description="Disordered" evidence="4">
    <location>
        <begin position="1258"/>
        <end position="1284"/>
    </location>
</feature>
<keyword evidence="7" id="KW-1185">Reference proteome</keyword>
<name>A0ABP5ZMI6_9ACTN</name>
<dbReference type="PROSITE" id="PS00455">
    <property type="entry name" value="AMP_BINDING"/>
    <property type="match status" value="1"/>
</dbReference>
<keyword evidence="3" id="KW-0597">Phosphoprotein</keyword>
<dbReference type="Gene3D" id="3.30.559.30">
    <property type="entry name" value="Nonribosomal peptide synthetase, condensation domain"/>
    <property type="match status" value="3"/>
</dbReference>
<dbReference type="InterPro" id="IPR023213">
    <property type="entry name" value="CAT-like_dom_sf"/>
</dbReference>
<dbReference type="InterPro" id="IPR020806">
    <property type="entry name" value="PKS_PP-bd"/>
</dbReference>
<dbReference type="Proteomes" id="UP001499942">
    <property type="component" value="Unassembled WGS sequence"/>
</dbReference>
<feature type="domain" description="Carrier" evidence="5">
    <location>
        <begin position="763"/>
        <end position="838"/>
    </location>
</feature>
<comment type="cofactor">
    <cofactor evidence="1">
        <name>pantetheine 4'-phosphate</name>
        <dbReference type="ChEBI" id="CHEBI:47942"/>
    </cofactor>
</comment>
<comment type="caution">
    <text evidence="6">The sequence shown here is derived from an EMBL/GenBank/DDBJ whole genome shotgun (WGS) entry which is preliminary data.</text>
</comment>
<dbReference type="InterPro" id="IPR009081">
    <property type="entry name" value="PP-bd_ACP"/>
</dbReference>
<dbReference type="PANTHER" id="PTHR45527:SF1">
    <property type="entry name" value="FATTY ACID SYNTHASE"/>
    <property type="match status" value="1"/>
</dbReference>
<accession>A0ABP5ZMI6</accession>
<reference evidence="7" key="1">
    <citation type="journal article" date="2019" name="Int. J. Syst. Evol. Microbiol.">
        <title>The Global Catalogue of Microorganisms (GCM) 10K type strain sequencing project: providing services to taxonomists for standard genome sequencing and annotation.</title>
        <authorList>
            <consortium name="The Broad Institute Genomics Platform"/>
            <consortium name="The Broad Institute Genome Sequencing Center for Infectious Disease"/>
            <person name="Wu L."/>
            <person name="Ma J."/>
        </authorList>
    </citation>
    <scope>NUCLEOTIDE SEQUENCE [LARGE SCALE GENOMIC DNA]</scope>
    <source>
        <strain evidence="7">JCM 5062</strain>
    </source>
</reference>
<dbReference type="SUPFAM" id="SSF52777">
    <property type="entry name" value="CoA-dependent acyltransferases"/>
    <property type="match status" value="3"/>
</dbReference>
<dbReference type="Pfam" id="PF00550">
    <property type="entry name" value="PP-binding"/>
    <property type="match status" value="1"/>
</dbReference>
<dbReference type="Gene3D" id="3.40.50.980">
    <property type="match status" value="2"/>
</dbReference>
<sequence length="1284" mass="138263">MTSSPRATPSLPAPDADDPLLLITDHPRALDSRTAPFRTHTLDLPAPRTTTAPPRQGAGAHEGALLLAAYAVLLHRYTGRRRFLVDTGRGALALSVDPAEPGATLLTRCAAPAPTGPPTGTAVRYADHAEHATATAPDAACELLLVRDGDRARLMYRSSLFEPATMERFGAHLLRVREFLARRPDAPVGEADLLAEGERELILGTFNDTAVPWPDASTVHALFAEQARRTPEATAVTWSGGRMDYRGLDRRSARLAAALRTCGVRTGDRVGLRATHGPELVVAALGILRAGAAYLPLEPDHPAERTGWLLADSSVRVLVTGPGHPADLPFDGTVLTVDARGADAQDHPGAHDPHAQDRPGAPDPHTPDPHAPGMPRGPVQAPTAQASAVRAPAVPATADDLAYICYTSGTTGRPKGVQVTHRNVVRLVKGTDYVRFGPELRTLPTGSVAFDASTFEIWGPLLNGGSLHMVDRDVVLNAHELGRELSAARITAMWLTSPLFNQLVEQDAKAFRSLRELVVGGDALSPPHIAKALDACPELTLVNGYGPTENTTFSLTHRVTHRDLDGRRVPIGRPIANSTAYVLDEAGRLCPVGVPGELCLGGAGVARGYLGRPELTAERFTEDPFVPGGRMYRSGDLARLRPDGVIDFLGRRDHQVKIRGFRIEPAEVEKAMLGHPRVAEAVVTARPRPGRGDLRLCGYYAGARPPGPDELRGHLARILPGHMVPAHLVPLERLPLTHTGKVDRGRLPDPDGSPLLAGTAYTAPADDTERTIVELAEAALGMSGIGTGHDLRDLGADSLTATLIAAGAQERLGRHCPARAVLRSGTPARLAALLRDSTATAAARIPAAPDAESYPLTPQQRQIYLEQIKDDRAVHYNVPVTLDLPAGTDPARLADALRRLPAYHEALRTRFTVEGGEVRQRVEDHADAPVRVVADPRDATPPGAFVRPFDLARAPLWRAEAHRTEQGVRLRMDLHHIIVDGFSLTPLLEDLALLYAGGEPAPPTRRYRDYAVWLTGRDATAAREAQAPHWEEVFAKPVDPADLPTDHPRPALRRLDGDVLAFGLGRERTDRIHAVARAHDVTPFAVLASAYALLLSGLKGTPDITLGTPVSGRTVPGLHRTVGMFANTVVLRLDADPVLPYGAFLRRTGRAAEDASAHQDFPFEEVVARAAPGRDYSRTPLFDALLALHSGRYLSVDFEGTRVPLRLEQTGQAVFDLNMQIHETPGGLRVAWQYATGLLRRDTVETWRDTFTALLDTSTTDPDTPVGALLPPTPRGFDPDDFDL</sequence>
<dbReference type="SUPFAM" id="SSF56801">
    <property type="entry name" value="Acetyl-CoA synthetase-like"/>
    <property type="match status" value="1"/>
</dbReference>
<dbReference type="NCBIfam" id="TIGR01733">
    <property type="entry name" value="AA-adenyl-dom"/>
    <property type="match status" value="1"/>
</dbReference>
<evidence type="ECO:0000256" key="4">
    <source>
        <dbReference type="SAM" id="MobiDB-lite"/>
    </source>
</evidence>
<dbReference type="CDD" id="cd12117">
    <property type="entry name" value="A_NRPS_Srf_like"/>
    <property type="match status" value="1"/>
</dbReference>
<dbReference type="RefSeq" id="WP_344362327.1">
    <property type="nucleotide sequence ID" value="NZ_BAAASR010000018.1"/>
</dbReference>
<dbReference type="Gene3D" id="2.30.38.10">
    <property type="entry name" value="Luciferase, Domain 3"/>
    <property type="match status" value="1"/>
</dbReference>
<dbReference type="InterPro" id="IPR001242">
    <property type="entry name" value="Condensation_dom"/>
</dbReference>
<dbReference type="PROSITE" id="PS50075">
    <property type="entry name" value="CARRIER"/>
    <property type="match status" value="1"/>
</dbReference>
<dbReference type="CDD" id="cd19531">
    <property type="entry name" value="LCL_NRPS-like"/>
    <property type="match status" value="1"/>
</dbReference>
<gene>
    <name evidence="6" type="ORF">GCM10010393_36540</name>
</gene>
<feature type="compositionally biased region" description="Pro residues" evidence="4">
    <location>
        <begin position="361"/>
        <end position="372"/>
    </location>
</feature>
<dbReference type="EMBL" id="BAAASR010000018">
    <property type="protein sequence ID" value="GAA2500784.1"/>
    <property type="molecule type" value="Genomic_DNA"/>
</dbReference>
<dbReference type="InterPro" id="IPR006162">
    <property type="entry name" value="Ppantetheine_attach_site"/>
</dbReference>
<dbReference type="Pfam" id="PF00501">
    <property type="entry name" value="AMP-binding"/>
    <property type="match status" value="1"/>
</dbReference>
<evidence type="ECO:0000313" key="7">
    <source>
        <dbReference type="Proteomes" id="UP001499942"/>
    </source>
</evidence>
<dbReference type="InterPro" id="IPR036736">
    <property type="entry name" value="ACP-like_sf"/>
</dbReference>
<dbReference type="PANTHER" id="PTHR45527">
    <property type="entry name" value="NONRIBOSOMAL PEPTIDE SYNTHETASE"/>
    <property type="match status" value="1"/>
</dbReference>
<protein>
    <recommendedName>
        <fullName evidence="5">Carrier domain-containing protein</fullName>
    </recommendedName>
</protein>
<dbReference type="InterPro" id="IPR025110">
    <property type="entry name" value="AMP-bd_C"/>
</dbReference>
<dbReference type="Gene3D" id="3.30.300.30">
    <property type="match status" value="1"/>
</dbReference>
<dbReference type="SUPFAM" id="SSF47336">
    <property type="entry name" value="ACP-like"/>
    <property type="match status" value="1"/>
</dbReference>
<evidence type="ECO:0000256" key="1">
    <source>
        <dbReference type="ARBA" id="ARBA00001957"/>
    </source>
</evidence>
<feature type="compositionally biased region" description="Basic and acidic residues" evidence="4">
    <location>
        <begin position="343"/>
        <end position="357"/>
    </location>
</feature>
<evidence type="ECO:0000256" key="3">
    <source>
        <dbReference type="ARBA" id="ARBA00022553"/>
    </source>
</evidence>
<dbReference type="PROSITE" id="PS00012">
    <property type="entry name" value="PHOSPHOPANTETHEINE"/>
    <property type="match status" value="1"/>
</dbReference>
<dbReference type="InterPro" id="IPR000873">
    <property type="entry name" value="AMP-dep_synth/lig_dom"/>
</dbReference>
<dbReference type="InterPro" id="IPR010071">
    <property type="entry name" value="AA_adenyl_dom"/>
</dbReference>
<evidence type="ECO:0000259" key="5">
    <source>
        <dbReference type="PROSITE" id="PS50075"/>
    </source>
</evidence>
<organism evidence="6 7">
    <name type="scientific">Streptomyces gobitricini</name>
    <dbReference type="NCBI Taxonomy" id="68211"/>
    <lineage>
        <taxon>Bacteria</taxon>
        <taxon>Bacillati</taxon>
        <taxon>Actinomycetota</taxon>
        <taxon>Actinomycetes</taxon>
        <taxon>Kitasatosporales</taxon>
        <taxon>Streptomycetaceae</taxon>
        <taxon>Streptomyces</taxon>
    </lineage>
</organism>
<dbReference type="Gene3D" id="3.30.559.10">
    <property type="entry name" value="Chloramphenicol acetyltransferase-like domain"/>
    <property type="match status" value="1"/>
</dbReference>
<dbReference type="Gene3D" id="1.10.1200.10">
    <property type="entry name" value="ACP-like"/>
    <property type="match status" value="1"/>
</dbReference>
<dbReference type="SMART" id="SM00823">
    <property type="entry name" value="PKS_PP"/>
    <property type="match status" value="1"/>
</dbReference>
<dbReference type="Pfam" id="PF00668">
    <property type="entry name" value="Condensation"/>
    <property type="match status" value="1"/>
</dbReference>
<feature type="region of interest" description="Disordered" evidence="4">
    <location>
        <begin position="343"/>
        <end position="385"/>
    </location>
</feature>
<feature type="compositionally biased region" description="Low complexity" evidence="4">
    <location>
        <begin position="45"/>
        <end position="58"/>
    </location>
</feature>
<evidence type="ECO:0000313" key="6">
    <source>
        <dbReference type="EMBL" id="GAA2500784.1"/>
    </source>
</evidence>
<keyword evidence="2" id="KW-0596">Phosphopantetheine</keyword>
<dbReference type="InterPro" id="IPR045851">
    <property type="entry name" value="AMP-bd_C_sf"/>
</dbReference>
<feature type="region of interest" description="Disordered" evidence="4">
    <location>
        <begin position="1"/>
        <end position="58"/>
    </location>
</feature>
<proteinExistence type="predicted"/>
<dbReference type="Pfam" id="PF13193">
    <property type="entry name" value="AMP-binding_C"/>
    <property type="match status" value="1"/>
</dbReference>
<dbReference type="InterPro" id="IPR020845">
    <property type="entry name" value="AMP-binding_CS"/>
</dbReference>